<evidence type="ECO:0000256" key="3">
    <source>
        <dbReference type="ARBA" id="ARBA00022752"/>
    </source>
</evidence>
<dbReference type="AlphaFoldDB" id="A0A977L2Q6"/>
<protein>
    <recommendedName>
        <fullName evidence="2">Poly(3-hydroxyalkanoate) polymerase subunit PhaE</fullName>
    </recommendedName>
</protein>
<evidence type="ECO:0000313" key="5">
    <source>
        <dbReference type="EMBL" id="UXE64442.1"/>
    </source>
</evidence>
<accession>A0A977L2Q6</accession>
<dbReference type="KEGG" id="wna:KA717_19390"/>
<dbReference type="GO" id="GO:0042619">
    <property type="term" value="P:poly-hydroxybutyrate biosynthetic process"/>
    <property type="evidence" value="ECO:0007669"/>
    <property type="project" value="UniProtKB-KW"/>
</dbReference>
<dbReference type="NCBIfam" id="TIGR01834">
    <property type="entry name" value="PHA_synth_III_E"/>
    <property type="match status" value="1"/>
</dbReference>
<reference evidence="5" key="1">
    <citation type="submission" date="2021-04" db="EMBL/GenBank/DDBJ databases">
        <title>Genome sequence of Woronichinia naegeliana from Washington state freshwater lake bloom.</title>
        <authorList>
            <person name="Dreher T.W."/>
        </authorList>
    </citation>
    <scope>NUCLEOTIDE SEQUENCE</scope>
    <source>
        <strain evidence="5">WA131</strain>
    </source>
</reference>
<name>A0A977L2Q6_9CYAN</name>
<dbReference type="Proteomes" id="UP001065613">
    <property type="component" value="Chromosome"/>
</dbReference>
<dbReference type="EMBL" id="CP073041">
    <property type="protein sequence ID" value="UXE64442.1"/>
    <property type="molecule type" value="Genomic_DNA"/>
</dbReference>
<sequence length="338" mass="39685">MQQDTNPWTEMANPFGKLWLETGTQMWKNWFDLMGKPNIPNPIEQGQPAFQHFSQQILTNQALYARLLETSFNTWQELFPKIEAGQNWQPLLGQYLAQVQQQLQQSAIASGKVTQDVSELWQMYLKEVQKFNQLWLDSVTASLQPLSQTTTGSNKPWLELNNLYWNLLYEETFGSLMQSPLLGPTREINGKLLKTFDVWTELYRASVDYQIVLADVQYRSLEALMQELVTLYGQDKKITDWREFQQISSVIADRIFEETFRQDDNLRIRGNFINKLNSYRLQQQILMEEWMKLMNLPTRSEIDEVHQNIYSLRKEVKQLKKQLAQIESVESQISADPS</sequence>
<keyword evidence="4" id="KW-0175">Coiled coil</keyword>
<proteinExistence type="predicted"/>
<evidence type="ECO:0000256" key="4">
    <source>
        <dbReference type="SAM" id="Coils"/>
    </source>
</evidence>
<feature type="coiled-coil region" evidence="4">
    <location>
        <begin position="302"/>
        <end position="332"/>
    </location>
</feature>
<evidence type="ECO:0000256" key="2">
    <source>
        <dbReference type="ARBA" id="ARBA00019066"/>
    </source>
</evidence>
<keyword evidence="3" id="KW-0583">PHB biosynthesis</keyword>
<dbReference type="Pfam" id="PF09712">
    <property type="entry name" value="PHA_synth_III_E"/>
    <property type="match status" value="1"/>
</dbReference>
<dbReference type="InterPro" id="IPR010123">
    <property type="entry name" value="PHA_synth_III_E"/>
</dbReference>
<organism evidence="5">
    <name type="scientific">Woronichinia naegeliana WA131</name>
    <dbReference type="NCBI Taxonomy" id="2824559"/>
    <lineage>
        <taxon>Bacteria</taxon>
        <taxon>Bacillati</taxon>
        <taxon>Cyanobacteriota</taxon>
        <taxon>Cyanophyceae</taxon>
        <taxon>Synechococcales</taxon>
        <taxon>Coelosphaeriaceae</taxon>
        <taxon>Woronichinia</taxon>
    </lineage>
</organism>
<evidence type="ECO:0000256" key="1">
    <source>
        <dbReference type="ARBA" id="ARBA00004683"/>
    </source>
</evidence>
<comment type="pathway">
    <text evidence="1">Biopolymer metabolism; poly-(R)-3-hydroxybutanoate biosynthesis.</text>
</comment>
<gene>
    <name evidence="5" type="primary">phaE</name>
    <name evidence="5" type="ORF">KA717_19390</name>
</gene>